<feature type="compositionally biased region" description="Basic and acidic residues" evidence="1">
    <location>
        <begin position="35"/>
        <end position="51"/>
    </location>
</feature>
<dbReference type="EMBL" id="DXBF01000062">
    <property type="protein sequence ID" value="HIZ62653.1"/>
    <property type="molecule type" value="Genomic_DNA"/>
</dbReference>
<comment type="caution">
    <text evidence="2">The sequence shown here is derived from an EMBL/GenBank/DDBJ whole genome shotgun (WGS) entry which is preliminary data.</text>
</comment>
<dbReference type="Proteomes" id="UP000824105">
    <property type="component" value="Unassembled WGS sequence"/>
</dbReference>
<evidence type="ECO:0000313" key="3">
    <source>
        <dbReference type="Proteomes" id="UP000824105"/>
    </source>
</evidence>
<gene>
    <name evidence="2" type="ORF">H9724_07810</name>
</gene>
<protein>
    <submittedName>
        <fullName evidence="2">Uncharacterized protein</fullName>
    </submittedName>
</protein>
<organism evidence="2 3">
    <name type="scientific">Candidatus Gemmiger avistercoris</name>
    <dbReference type="NCBI Taxonomy" id="2838606"/>
    <lineage>
        <taxon>Bacteria</taxon>
        <taxon>Bacillati</taxon>
        <taxon>Bacillota</taxon>
        <taxon>Clostridia</taxon>
        <taxon>Eubacteriales</taxon>
        <taxon>Gemmiger</taxon>
    </lineage>
</organism>
<feature type="compositionally biased region" description="Low complexity" evidence="1">
    <location>
        <begin position="150"/>
        <end position="162"/>
    </location>
</feature>
<dbReference type="AlphaFoldDB" id="A0A9D2FK07"/>
<feature type="region of interest" description="Disordered" evidence="1">
    <location>
        <begin position="139"/>
        <end position="162"/>
    </location>
</feature>
<feature type="region of interest" description="Disordered" evidence="1">
    <location>
        <begin position="1"/>
        <end position="122"/>
    </location>
</feature>
<feature type="compositionally biased region" description="Low complexity" evidence="1">
    <location>
        <begin position="1"/>
        <end position="11"/>
    </location>
</feature>
<reference evidence="2" key="2">
    <citation type="submission" date="2021-04" db="EMBL/GenBank/DDBJ databases">
        <authorList>
            <person name="Gilroy R."/>
        </authorList>
    </citation>
    <scope>NUCLEOTIDE SEQUENCE</scope>
    <source>
        <strain evidence="2">CHK188-11489</strain>
    </source>
</reference>
<feature type="compositionally biased region" description="Basic residues" evidence="1">
    <location>
        <begin position="12"/>
        <end position="21"/>
    </location>
</feature>
<name>A0A9D2FK07_9FIRM</name>
<feature type="compositionally biased region" description="Low complexity" evidence="1">
    <location>
        <begin position="24"/>
        <end position="34"/>
    </location>
</feature>
<evidence type="ECO:0000313" key="2">
    <source>
        <dbReference type="EMBL" id="HIZ62653.1"/>
    </source>
</evidence>
<evidence type="ECO:0000256" key="1">
    <source>
        <dbReference type="SAM" id="MobiDB-lite"/>
    </source>
</evidence>
<reference evidence="2" key="1">
    <citation type="journal article" date="2021" name="PeerJ">
        <title>Extensive microbial diversity within the chicken gut microbiome revealed by metagenomics and culture.</title>
        <authorList>
            <person name="Gilroy R."/>
            <person name="Ravi A."/>
            <person name="Getino M."/>
            <person name="Pursley I."/>
            <person name="Horton D.L."/>
            <person name="Alikhan N.F."/>
            <person name="Baker D."/>
            <person name="Gharbi K."/>
            <person name="Hall N."/>
            <person name="Watson M."/>
            <person name="Adriaenssens E.M."/>
            <person name="Foster-Nyarko E."/>
            <person name="Jarju S."/>
            <person name="Secka A."/>
            <person name="Antonio M."/>
            <person name="Oren A."/>
            <person name="Chaudhuri R.R."/>
            <person name="La Ragione R."/>
            <person name="Hildebrand F."/>
            <person name="Pallen M.J."/>
        </authorList>
    </citation>
    <scope>NUCLEOTIDE SEQUENCE</scope>
    <source>
        <strain evidence="2">CHK188-11489</strain>
    </source>
</reference>
<proteinExistence type="predicted"/>
<sequence>MEKNEQSSSSAPRRRRRRRGSGKGSAQAAAQQAQREPREATEKNTAKEGKKAPRSAAPNQEDGRSRHRGQSKKPEGQGSARGGNAPAREPRQPHAPAPRRTARGRHAAEDDPGLVLITRRPPKQKFANFEEYLAAHGGMTAPLPEEEGSGAVPAVPVAGGDA</sequence>
<accession>A0A9D2FK07</accession>